<dbReference type="InterPro" id="IPR029058">
    <property type="entry name" value="AB_hydrolase_fold"/>
</dbReference>
<name>A0A1Q9C2E6_SYMMI</name>
<dbReference type="Proteomes" id="UP000186817">
    <property type="component" value="Unassembled WGS sequence"/>
</dbReference>
<evidence type="ECO:0000259" key="3">
    <source>
        <dbReference type="Pfam" id="PF00975"/>
    </source>
</evidence>
<dbReference type="PANTHER" id="PTHR11487">
    <property type="entry name" value="THIOESTERASE"/>
    <property type="match status" value="1"/>
</dbReference>
<feature type="domain" description="Thioesterase" evidence="3">
    <location>
        <begin position="946"/>
        <end position="1049"/>
    </location>
</feature>
<dbReference type="PANTHER" id="PTHR11487:SF0">
    <property type="entry name" value="S-ACYL FATTY ACID SYNTHASE THIOESTERASE, MEDIUM CHAIN"/>
    <property type="match status" value="1"/>
</dbReference>
<dbReference type="InterPro" id="IPR036188">
    <property type="entry name" value="FAD/NAD-bd_sf"/>
</dbReference>
<organism evidence="4 5">
    <name type="scientific">Symbiodinium microadriaticum</name>
    <name type="common">Dinoflagellate</name>
    <name type="synonym">Zooxanthella microadriatica</name>
    <dbReference type="NCBI Taxonomy" id="2951"/>
    <lineage>
        <taxon>Eukaryota</taxon>
        <taxon>Sar</taxon>
        <taxon>Alveolata</taxon>
        <taxon>Dinophyceae</taxon>
        <taxon>Suessiales</taxon>
        <taxon>Symbiodiniaceae</taxon>
        <taxon>Symbiodinium</taxon>
    </lineage>
</organism>
<dbReference type="CDD" id="cd09272">
    <property type="entry name" value="RNase_HI_RT_Ty1"/>
    <property type="match status" value="1"/>
</dbReference>
<sequence length="1812" mass="201652">MLEEDTFSPASVSTLARVVPVLAQKWGTPIYIMDVKDAYLCVPQPEDEPVVVTAPRSYVNKFGACKTWKLGRVLPGQRRGAQEWYHQLAGDLTNASLESMPEVHVDDIMATGDAEPHGRVEKDLTDRYTVKIGGPYQQPGDEFEFLKRRYQIQSDGSIRVRAPVRLYNDLFELAGKPKVRATPGPSGQDDMFAADSTEELSPREATVYRTMLGKVLYMSNERPDAQAVIQNLSSRAAQPTAKAMKLMKHLVGYLWGTQGYGVNLCLAPGKSVMNFARGKLNPDEPIAEHLVEGYSDSNFANDRTTRKSLSSGQIYIDQALMYSFVRGQKVVTLSSGEAELVALTQATSEAILVHKAWVWTTKEEAKLVMRSDSSVARAIASRLGVGRVRHLQTSCLWIQQWVAAKTLRVAAVPTQFNPSDMGTKSLQQRRLRMLCFLAGMVDDHGEHIGREEHAEALGRDVLGRAGGDLMVRMVQALMAITMQGCNSPSEDHAGNYLEAVLFYFVEVFYANPVFFLAAILTYVLVTSRWTLSFSVSSRGPAGSDAATQTNLTTADKETETDKPKGTRPNKQPEKETESQRDPRREPETLEEAKQRLYEQVTYEDLFPPGPGLEPATGVAPEVAASASSSATRFPVERSEARVSLSVQRRGFLECATKCLKEHDLDTECWVTEFGYAYHRRSCGNLKHARNLRKVTAREAIDNGKAACNQCFADHWVPTVKYRSSLYRKFAGTQAGSFCHLVHVLRPSAAVPGGSAGPSDPRKRVANSFEVKVERSSKRRFSAPNYFQVHADIWAMAKMRSSAVAVEIPIPEYGPIAMDSMSQEQKVSARAMTALGAHTRIFQNVRDVQAQNVRERCSTDQWLDENEREWMCLDSLMRSRPWATNRDKAFPYPFREATDKMRALEGAWSGDDDPFPREWTRGVAGDKVLTNVRQVKEYPPELRFILFTPEFGSVNSFAASSWQQLASSHDTDFWIVSWQGWENWTEMIEQVTRKVLSFADGVSTVWYGHSMGAIVAYEVLKRFDQRYRSPNLPVALIVSGCPAPHLFSDSYRPQEMHDFLLKLRIPNDFDILTQEKRDILLKEFQVRLDNRQDALQDVTSQAGNTSEPTDVRSEAEYRKAIVTDLKVLMSYAFEHGEAKAVSVPVIAMAHDEDSLVEPQMVQAWEAYAPAPDSFEFLALEDVADGEVLAEQGHGYAMRPVPELIQKIYESMLKHQISKDLAAILPDIGPTDGEIPTKTDCVIVGAGIAGVTTARAMAEAGRDLLVFDKYDAIGGIWTYYANIFSRVNTSEVGYRMVNQQGPGSRPNEDHSPTHDILRDLYTVAAQFSKGRFRCGVEIRKVEQQQDKSYIVTWKRLKTGETGKIHAKSVCFHTNRRIGKRRDVDWPGKEKFRGECVYGYANEVTPLKFWGKTVLVVGAGAFACGASPHQVAFRHVSRGFALGTCDSTSCPFPINCKYKGTANLFGLRGFTIDAACSFVVAVDARPECVSPSCHGWAAVGVAAWFSGVSVLPYVARGAHSNEDNSEILAILRDEPSPDGNLDWVNPVIVCVAFSVRIISRYYNTDRNGNVISFDAWKQCYVDAGLPQPECWAEGLLKPHNHTVSVSDLAFIAGYHGLATLRVGEIAAYRPDGHGVVLKDGSKVDCDIIIKATGFHLNDEVPQISGRRNIHSFNLLDLNMMYGAEPLLDGAQFGSARGRVAEDEQVDYQALVAGWMQMQKMGIPEAYQRNNPFGSGYAGPMYVAAWFFKWLQLNPEFQEDLLKASGKPEQDAVKMWASSIGTNMGNTIKRLQARLGVVSESQLTFAPNADRKLYGE</sequence>
<keyword evidence="5" id="KW-1185">Reference proteome</keyword>
<gene>
    <name evidence="4" type="ORF">AK812_SmicGene42885</name>
</gene>
<comment type="similarity">
    <text evidence="1">Belongs to the thioesterase family.</text>
</comment>
<feature type="region of interest" description="Disordered" evidence="2">
    <location>
        <begin position="535"/>
        <end position="589"/>
    </location>
</feature>
<dbReference type="GO" id="GO:0008610">
    <property type="term" value="P:lipid biosynthetic process"/>
    <property type="evidence" value="ECO:0007669"/>
    <property type="project" value="TreeGrafter"/>
</dbReference>
<evidence type="ECO:0000256" key="2">
    <source>
        <dbReference type="SAM" id="MobiDB-lite"/>
    </source>
</evidence>
<protein>
    <submittedName>
        <fullName evidence="4">Retrovirus-related Pol polyprotein from transposon TNT 1-94</fullName>
    </submittedName>
</protein>
<accession>A0A1Q9C2E6</accession>
<dbReference type="InterPro" id="IPR012223">
    <property type="entry name" value="TEII"/>
</dbReference>
<dbReference type="OrthoDB" id="66881at2759"/>
<evidence type="ECO:0000313" key="5">
    <source>
        <dbReference type="Proteomes" id="UP000186817"/>
    </source>
</evidence>
<dbReference type="InterPro" id="IPR001031">
    <property type="entry name" value="Thioesterase"/>
</dbReference>
<dbReference type="Gene3D" id="3.40.50.1820">
    <property type="entry name" value="alpha/beta hydrolase"/>
    <property type="match status" value="1"/>
</dbReference>
<reference evidence="4 5" key="1">
    <citation type="submission" date="2016-02" db="EMBL/GenBank/DDBJ databases">
        <title>Genome analysis of coral dinoflagellate symbionts highlights evolutionary adaptations to a symbiotic lifestyle.</title>
        <authorList>
            <person name="Aranda M."/>
            <person name="Li Y."/>
            <person name="Liew Y.J."/>
            <person name="Baumgarten S."/>
            <person name="Simakov O."/>
            <person name="Wilson M."/>
            <person name="Piel J."/>
            <person name="Ashoor H."/>
            <person name="Bougouffa S."/>
            <person name="Bajic V.B."/>
            <person name="Ryu T."/>
            <person name="Ravasi T."/>
            <person name="Bayer T."/>
            <person name="Micklem G."/>
            <person name="Kim H."/>
            <person name="Bhak J."/>
            <person name="Lajeunesse T.C."/>
            <person name="Voolstra C.R."/>
        </authorList>
    </citation>
    <scope>NUCLEOTIDE SEQUENCE [LARGE SCALE GENOMIC DNA]</scope>
    <source>
        <strain evidence="4 5">CCMP2467</strain>
    </source>
</reference>
<dbReference type="SUPFAM" id="SSF53474">
    <property type="entry name" value="alpha/beta-Hydrolases"/>
    <property type="match status" value="1"/>
</dbReference>
<dbReference type="EMBL" id="LSRX01001847">
    <property type="protein sequence ID" value="OLP77098.1"/>
    <property type="molecule type" value="Genomic_DNA"/>
</dbReference>
<dbReference type="SUPFAM" id="SSF51905">
    <property type="entry name" value="FAD/NAD(P)-binding domain"/>
    <property type="match status" value="1"/>
</dbReference>
<feature type="compositionally biased region" description="Basic and acidic residues" evidence="2">
    <location>
        <begin position="554"/>
        <end position="589"/>
    </location>
</feature>
<dbReference type="Pfam" id="PF13450">
    <property type="entry name" value="NAD_binding_8"/>
    <property type="match status" value="1"/>
</dbReference>
<evidence type="ECO:0000313" key="4">
    <source>
        <dbReference type="EMBL" id="OLP77098.1"/>
    </source>
</evidence>
<comment type="caution">
    <text evidence="4">The sequence shown here is derived from an EMBL/GenBank/DDBJ whole genome shotgun (WGS) entry which is preliminary data.</text>
</comment>
<dbReference type="Gene3D" id="3.50.50.60">
    <property type="entry name" value="FAD/NAD(P)-binding domain"/>
    <property type="match status" value="1"/>
</dbReference>
<proteinExistence type="inferred from homology"/>
<evidence type="ECO:0000256" key="1">
    <source>
        <dbReference type="ARBA" id="ARBA00007169"/>
    </source>
</evidence>
<dbReference type="Pfam" id="PF00975">
    <property type="entry name" value="Thioesterase"/>
    <property type="match status" value="1"/>
</dbReference>